<name>A0ACB0ZGG1_MELEN</name>
<reference evidence="1" key="1">
    <citation type="submission" date="2023-11" db="EMBL/GenBank/DDBJ databases">
        <authorList>
            <person name="Poullet M."/>
        </authorList>
    </citation>
    <scope>NUCLEOTIDE SEQUENCE</scope>
    <source>
        <strain evidence="1">E1834</strain>
    </source>
</reference>
<evidence type="ECO:0000313" key="2">
    <source>
        <dbReference type="Proteomes" id="UP001497535"/>
    </source>
</evidence>
<comment type="caution">
    <text evidence="1">The sequence shown here is derived from an EMBL/GenBank/DDBJ whole genome shotgun (WGS) entry which is preliminary data.</text>
</comment>
<dbReference type="Proteomes" id="UP001497535">
    <property type="component" value="Unassembled WGS sequence"/>
</dbReference>
<proteinExistence type="predicted"/>
<organism evidence="1 2">
    <name type="scientific">Meloidogyne enterolobii</name>
    <name type="common">Root-knot nematode worm</name>
    <name type="synonym">Meloidogyne mayaguensis</name>
    <dbReference type="NCBI Taxonomy" id="390850"/>
    <lineage>
        <taxon>Eukaryota</taxon>
        <taxon>Metazoa</taxon>
        <taxon>Ecdysozoa</taxon>
        <taxon>Nematoda</taxon>
        <taxon>Chromadorea</taxon>
        <taxon>Rhabditida</taxon>
        <taxon>Tylenchina</taxon>
        <taxon>Tylenchomorpha</taxon>
        <taxon>Tylenchoidea</taxon>
        <taxon>Meloidogynidae</taxon>
        <taxon>Meloidogyninae</taxon>
        <taxon>Meloidogyne</taxon>
    </lineage>
</organism>
<gene>
    <name evidence="1" type="ORF">MENTE1834_LOCUS25108</name>
</gene>
<dbReference type="EMBL" id="CAVMJV010000035">
    <property type="protein sequence ID" value="CAK5078071.1"/>
    <property type="molecule type" value="Genomic_DNA"/>
</dbReference>
<evidence type="ECO:0000313" key="1">
    <source>
        <dbReference type="EMBL" id="CAK5078071.1"/>
    </source>
</evidence>
<sequence>MGDLWGIFAIELMVKIKEKYGGNKETKTGRNDNNTVERRGGGKVFFSLSPSLLNI</sequence>
<accession>A0ACB0ZGG1</accession>
<protein>
    <submittedName>
        <fullName evidence="1">Uncharacterized protein</fullName>
    </submittedName>
</protein>
<keyword evidence="2" id="KW-1185">Reference proteome</keyword>